<reference evidence="1 2" key="1">
    <citation type="submission" date="2022-03" db="EMBL/GenBank/DDBJ databases">
        <title>Hymenobactersp. isolated from the air.</title>
        <authorList>
            <person name="Won M."/>
            <person name="Kwon S.-W."/>
        </authorList>
    </citation>
    <scope>NUCLEOTIDE SEQUENCE [LARGE SCALE GENOMIC DNA]</scope>
    <source>
        <strain evidence="1 2">KACC 22596</strain>
        <plasmid evidence="1 2">unnamed1</plasmid>
    </source>
</reference>
<dbReference type="Proteomes" id="UP000831390">
    <property type="component" value="Plasmid unnamed1"/>
</dbReference>
<geneLocation type="plasmid" evidence="1 2">
    <name>unnamed1</name>
</geneLocation>
<protein>
    <recommendedName>
        <fullName evidence="3">7-cyano-7-deazaguanine synthase</fullName>
    </recommendedName>
</protein>
<name>A0ABY4BBH2_9BACT</name>
<keyword evidence="1" id="KW-0614">Plasmid</keyword>
<proteinExistence type="predicted"/>
<dbReference type="NCBIfam" id="NF041925">
    <property type="entry name" value="QatC"/>
    <property type="match status" value="1"/>
</dbReference>
<dbReference type="EMBL" id="CP094535">
    <property type="protein sequence ID" value="UOE36477.1"/>
    <property type="molecule type" value="Genomic_DNA"/>
</dbReference>
<dbReference type="Gene3D" id="3.40.50.620">
    <property type="entry name" value="HUPs"/>
    <property type="match status" value="1"/>
</dbReference>
<evidence type="ECO:0008006" key="3">
    <source>
        <dbReference type="Google" id="ProtNLM"/>
    </source>
</evidence>
<accession>A0ABY4BBH2</accession>
<organism evidence="1 2">
    <name type="scientific">Hymenobacter monticola</name>
    <dbReference type="NCBI Taxonomy" id="1705399"/>
    <lineage>
        <taxon>Bacteria</taxon>
        <taxon>Pseudomonadati</taxon>
        <taxon>Bacteroidota</taxon>
        <taxon>Cytophagia</taxon>
        <taxon>Cytophagales</taxon>
        <taxon>Hymenobacteraceae</taxon>
        <taxon>Hymenobacter</taxon>
    </lineage>
</organism>
<evidence type="ECO:0000313" key="2">
    <source>
        <dbReference type="Proteomes" id="UP000831390"/>
    </source>
</evidence>
<dbReference type="InterPro" id="IPR014729">
    <property type="entry name" value="Rossmann-like_a/b/a_fold"/>
</dbReference>
<keyword evidence="2" id="KW-1185">Reference proteome</keyword>
<evidence type="ECO:0000313" key="1">
    <source>
        <dbReference type="EMBL" id="UOE36477.1"/>
    </source>
</evidence>
<sequence length="456" mass="49513">MQIDLTITAPAALDTDNSLRATVAFPNPRAAANMETATIVIKCDEILEYCAHASPVAFDLLFLASCVYGIDRLIERRPYSVDGWSRELSISLPVLATTAWQGKEADVAKLLSFLTGDYWQVQFTASPLVLPAASAVAFTPGGIDQINLFSGGLDSLIGAIDFLHNQPAKKLLLVSHYDPNMHGPKSDQHKLAQELTTRFPNQFTWSNSVGVFLENATLAHQENTLRSRSLLFISLAVLMGDAVGGNVPIGVPENGSVSLNYPLSASRRSSCSTRTTHPRVIQDIARLLAQLGLSAAVANPYEFQTKGEMVAGCADLPFLLSIVGESNSCGKRGHPRGWFRLGSSHCGVCMPCVYRRASLLGHPDPTTYGNNLEELKYDATFQRLTTKRGQDLDACLSFLATTLTPRQIRTELLVNGIDDLVKLPGYATLVGKTRQELAAWVSTCPEPKLRQKAGLP</sequence>
<dbReference type="RefSeq" id="WP_243520379.1">
    <property type="nucleotide sequence ID" value="NZ_CP094535.1"/>
</dbReference>
<gene>
    <name evidence="1" type="ORF">MTP16_23605</name>
</gene>
<dbReference type="InterPro" id="IPR049676">
    <property type="entry name" value="QatC"/>
</dbReference>